<evidence type="ECO:0000313" key="2">
    <source>
        <dbReference type="Proteomes" id="UP001529510"/>
    </source>
</evidence>
<sequence>AFPHISGQSLRGNAYCTVQHDFPPLHHRGHVGRSFGATHMELGGVAHTSQSVPLAHSNNSTCL</sequence>
<comment type="caution">
    <text evidence="1">The sequence shown here is derived from an EMBL/GenBank/DDBJ whole genome shotgun (WGS) entry which is preliminary data.</text>
</comment>
<name>A0ABD0NVH4_CIRMR</name>
<accession>A0ABD0NVH4</accession>
<reference evidence="1 2" key="1">
    <citation type="submission" date="2024-05" db="EMBL/GenBank/DDBJ databases">
        <title>Genome sequencing and assembly of Indian major carp, Cirrhinus mrigala (Hamilton, 1822).</title>
        <authorList>
            <person name="Mohindra V."/>
            <person name="Chowdhury L.M."/>
            <person name="Lal K."/>
            <person name="Jena J.K."/>
        </authorList>
    </citation>
    <scope>NUCLEOTIDE SEQUENCE [LARGE SCALE GENOMIC DNA]</scope>
    <source>
        <strain evidence="1">CM1030</strain>
        <tissue evidence="1">Blood</tissue>
    </source>
</reference>
<dbReference type="Proteomes" id="UP001529510">
    <property type="component" value="Unassembled WGS sequence"/>
</dbReference>
<feature type="non-terminal residue" evidence="1">
    <location>
        <position position="1"/>
    </location>
</feature>
<dbReference type="AlphaFoldDB" id="A0ABD0NVH4"/>
<protein>
    <submittedName>
        <fullName evidence="1">Uncharacterized protein</fullName>
    </submittedName>
</protein>
<dbReference type="EMBL" id="JAMKFB020000019">
    <property type="protein sequence ID" value="KAL0165889.1"/>
    <property type="molecule type" value="Genomic_DNA"/>
</dbReference>
<keyword evidence="2" id="KW-1185">Reference proteome</keyword>
<proteinExistence type="predicted"/>
<organism evidence="1 2">
    <name type="scientific">Cirrhinus mrigala</name>
    <name type="common">Mrigala</name>
    <dbReference type="NCBI Taxonomy" id="683832"/>
    <lineage>
        <taxon>Eukaryota</taxon>
        <taxon>Metazoa</taxon>
        <taxon>Chordata</taxon>
        <taxon>Craniata</taxon>
        <taxon>Vertebrata</taxon>
        <taxon>Euteleostomi</taxon>
        <taxon>Actinopterygii</taxon>
        <taxon>Neopterygii</taxon>
        <taxon>Teleostei</taxon>
        <taxon>Ostariophysi</taxon>
        <taxon>Cypriniformes</taxon>
        <taxon>Cyprinidae</taxon>
        <taxon>Labeoninae</taxon>
        <taxon>Labeonini</taxon>
        <taxon>Cirrhinus</taxon>
    </lineage>
</organism>
<evidence type="ECO:0000313" key="1">
    <source>
        <dbReference type="EMBL" id="KAL0165889.1"/>
    </source>
</evidence>
<gene>
    <name evidence="1" type="ORF">M9458_037733</name>
</gene>
<feature type="non-terminal residue" evidence="1">
    <location>
        <position position="63"/>
    </location>
</feature>